<organism evidence="2 3">
    <name type="scientific">Mycobacterium branderi</name>
    <dbReference type="NCBI Taxonomy" id="43348"/>
    <lineage>
        <taxon>Bacteria</taxon>
        <taxon>Bacillati</taxon>
        <taxon>Actinomycetota</taxon>
        <taxon>Actinomycetes</taxon>
        <taxon>Mycobacteriales</taxon>
        <taxon>Mycobacteriaceae</taxon>
        <taxon>Mycobacterium</taxon>
    </lineage>
</organism>
<proteinExistence type="predicted"/>
<accession>A0A7I7W0F7</accession>
<evidence type="ECO:0008006" key="5">
    <source>
        <dbReference type="Google" id="ProtNLM"/>
    </source>
</evidence>
<dbReference type="Proteomes" id="UP000467379">
    <property type="component" value="Chromosome"/>
</dbReference>
<evidence type="ECO:0000313" key="2">
    <source>
        <dbReference type="EMBL" id="ORA38023.1"/>
    </source>
</evidence>
<dbReference type="Proteomes" id="UP000192441">
    <property type="component" value="Unassembled WGS sequence"/>
</dbReference>
<name>A0A7I7W0F7_9MYCO</name>
<evidence type="ECO:0000313" key="3">
    <source>
        <dbReference type="Proteomes" id="UP000192441"/>
    </source>
</evidence>
<dbReference type="OrthoDB" id="669978at2"/>
<reference evidence="1" key="3">
    <citation type="submission" date="2020-02" db="EMBL/GenBank/DDBJ databases">
        <authorList>
            <person name="Matsumoto Y."/>
            <person name="Kinjo T."/>
            <person name="Motooka D."/>
            <person name="Nabeya D."/>
            <person name="Jung N."/>
            <person name="Uechi K."/>
            <person name="Horii T."/>
            <person name="Iida T."/>
            <person name="Fujita J."/>
            <person name="Nakamura S."/>
        </authorList>
    </citation>
    <scope>NUCLEOTIDE SEQUENCE</scope>
    <source>
        <strain evidence="1">JCM 12687</strain>
    </source>
</reference>
<reference evidence="2 3" key="1">
    <citation type="submission" date="2016-12" db="EMBL/GenBank/DDBJ databases">
        <title>The new phylogeny of genus Mycobacterium.</title>
        <authorList>
            <person name="Tortoli E."/>
            <person name="Trovato A."/>
            <person name="Cirillo D.M."/>
        </authorList>
    </citation>
    <scope>NUCLEOTIDE SEQUENCE [LARGE SCALE GENOMIC DNA]</scope>
    <source>
        <strain evidence="2 3">DSM 44624</strain>
    </source>
</reference>
<dbReference type="RefSeq" id="WP_083131827.1">
    <property type="nucleotide sequence ID" value="NZ_AP022606.1"/>
</dbReference>
<gene>
    <name evidence="2" type="ORF">BST20_12535</name>
    <name evidence="1" type="ORF">MBRA_12440</name>
</gene>
<dbReference type="EMBL" id="AP022606">
    <property type="protein sequence ID" value="BBZ11049.1"/>
    <property type="molecule type" value="Genomic_DNA"/>
</dbReference>
<sequence>MYLTTYLSLLQSAETALAESHRKVAIGHQLDSDVYYTCQAFARQCDARNAALTPIVERYAHLGEPEPERLHPQGLTVARAGQIGLLRDLQDLYQLANLVDITWTLIGQAARGARDRGLINLATRCNQEIATQVAWLRMRMKAEAPQALLVGF</sequence>
<evidence type="ECO:0000313" key="4">
    <source>
        <dbReference type="Proteomes" id="UP000467379"/>
    </source>
</evidence>
<protein>
    <recommendedName>
        <fullName evidence="5">DUF4254 domain-containing protein</fullName>
    </recommendedName>
</protein>
<dbReference type="AlphaFoldDB" id="A0A7I7W0F7"/>
<reference evidence="1 4" key="2">
    <citation type="journal article" date="2019" name="Emerg. Microbes Infect.">
        <title>Comprehensive subspecies identification of 175 nontuberculous mycobacteria species based on 7547 genomic profiles.</title>
        <authorList>
            <person name="Matsumoto Y."/>
            <person name="Kinjo T."/>
            <person name="Motooka D."/>
            <person name="Nabeya D."/>
            <person name="Jung N."/>
            <person name="Uechi K."/>
            <person name="Horii T."/>
            <person name="Iida T."/>
            <person name="Fujita J."/>
            <person name="Nakamura S."/>
        </authorList>
    </citation>
    <scope>NUCLEOTIDE SEQUENCE [LARGE SCALE GENOMIC DNA]</scope>
    <source>
        <strain evidence="1 4">JCM 12687</strain>
    </source>
</reference>
<keyword evidence="4" id="KW-1185">Reference proteome</keyword>
<dbReference type="EMBL" id="MVHM01000006">
    <property type="protein sequence ID" value="ORA38023.1"/>
    <property type="molecule type" value="Genomic_DNA"/>
</dbReference>
<evidence type="ECO:0000313" key="1">
    <source>
        <dbReference type="EMBL" id="BBZ11049.1"/>
    </source>
</evidence>